<keyword evidence="1" id="KW-1133">Transmembrane helix</keyword>
<sequence length="253" mass="27129">MATPVTGYLSRVSGPRRSPRYDLHLACLLILVAGMLNSAGFVAVALYTSHMTGLTATMADHLVDGDVELLSLGAVGLGAFVLGGIWCSLLFTWGRRRGLGCRFANVLAFEGALILVFGLTAEAVEDDHRGLVPVAVLCFTMGMQNALLSKVADIPVRTTHVTGMVTDIAIELGRMLYPHRTPGPEPVRADRRKLRVLTTLVGLFFLGGVTGTVGYLAAGFSFLVPVALLLLVLAYRPVARDLSRRRPPARAFL</sequence>
<dbReference type="EMBL" id="JSUH01000003">
    <property type="protein sequence ID" value="KHD98410.1"/>
    <property type="molecule type" value="Genomic_DNA"/>
</dbReference>
<dbReference type="PANTHER" id="PTHR37314">
    <property type="entry name" value="SLR0142 PROTEIN"/>
    <property type="match status" value="1"/>
</dbReference>
<keyword evidence="3" id="KW-1185">Reference proteome</keyword>
<comment type="caution">
    <text evidence="2">The sequence shown here is derived from an EMBL/GenBank/DDBJ whole genome shotgun (WGS) entry which is preliminary data.</text>
</comment>
<feature type="transmembrane region" description="Helical" evidence="1">
    <location>
        <begin position="103"/>
        <end position="124"/>
    </location>
</feature>
<evidence type="ECO:0000313" key="2">
    <source>
        <dbReference type="EMBL" id="KHD98410.1"/>
    </source>
</evidence>
<feature type="transmembrane region" description="Helical" evidence="1">
    <location>
        <begin position="222"/>
        <end position="238"/>
    </location>
</feature>
<feature type="transmembrane region" description="Helical" evidence="1">
    <location>
        <begin position="130"/>
        <end position="148"/>
    </location>
</feature>
<accession>A0A0A6VU38</accession>
<gene>
    <name evidence="2" type="ORF">GY22_05055</name>
</gene>
<dbReference type="AlphaFoldDB" id="A0A0A6VU38"/>
<proteinExistence type="predicted"/>
<feature type="transmembrane region" description="Helical" evidence="1">
    <location>
        <begin position="196"/>
        <end position="216"/>
    </location>
</feature>
<dbReference type="PANTHER" id="PTHR37314:SF4">
    <property type="entry name" value="UPF0700 TRANSMEMBRANE PROTEIN YOAK"/>
    <property type="match status" value="1"/>
</dbReference>
<evidence type="ECO:0000256" key="1">
    <source>
        <dbReference type="SAM" id="Phobius"/>
    </source>
</evidence>
<name>A0A0A6VU38_KOCRO</name>
<organism evidence="2 3">
    <name type="scientific">Kocuria rosea subsp. polaris</name>
    <dbReference type="NCBI Taxonomy" id="136273"/>
    <lineage>
        <taxon>Bacteria</taxon>
        <taxon>Bacillati</taxon>
        <taxon>Actinomycetota</taxon>
        <taxon>Actinomycetes</taxon>
        <taxon>Micrococcales</taxon>
        <taxon>Micrococcaceae</taxon>
        <taxon>Kocuria</taxon>
    </lineage>
</organism>
<feature type="transmembrane region" description="Helical" evidence="1">
    <location>
        <begin position="69"/>
        <end position="91"/>
    </location>
</feature>
<dbReference type="RefSeq" id="WP_035924438.1">
    <property type="nucleotide sequence ID" value="NZ_JSUH01000003.1"/>
</dbReference>
<keyword evidence="1" id="KW-0472">Membrane</keyword>
<dbReference type="Proteomes" id="UP000030466">
    <property type="component" value="Unassembled WGS sequence"/>
</dbReference>
<feature type="transmembrane region" description="Helical" evidence="1">
    <location>
        <begin position="25"/>
        <end position="49"/>
    </location>
</feature>
<keyword evidence="1" id="KW-0812">Transmembrane</keyword>
<dbReference type="InterPro" id="IPR010699">
    <property type="entry name" value="DUF1275"/>
</dbReference>
<dbReference type="Pfam" id="PF06912">
    <property type="entry name" value="DUF1275"/>
    <property type="match status" value="1"/>
</dbReference>
<reference evidence="2 3" key="1">
    <citation type="journal article" date="2003" name="Int. J. Syst. Evol. Microbiol.">
        <title>Kocuria polaris sp. nov., an orange-pigmented psychrophilic bacterium isolated from an Antarctic cyanobacterial mat sample.</title>
        <authorList>
            <person name="Reddy G.S."/>
            <person name="Prakash J.S."/>
            <person name="Prabahar V."/>
            <person name="Matsumoto G.I."/>
            <person name="Stackebrandt E."/>
            <person name="Shivaji S."/>
        </authorList>
    </citation>
    <scope>NUCLEOTIDE SEQUENCE [LARGE SCALE GENOMIC DNA]</scope>
    <source>
        <strain evidence="2 3">CMS 76or</strain>
    </source>
</reference>
<protein>
    <submittedName>
        <fullName evidence="2">Membrane protein</fullName>
    </submittedName>
</protein>
<evidence type="ECO:0000313" key="3">
    <source>
        <dbReference type="Proteomes" id="UP000030466"/>
    </source>
</evidence>
<dbReference type="OrthoDB" id="4568693at2"/>